<reference evidence="1 2" key="1">
    <citation type="submission" date="2019-08" db="EMBL/GenBank/DDBJ databases">
        <title>Draft genome sequences of two oriental melons (Cucumis melo L. var makuwa).</title>
        <authorList>
            <person name="Kwon S.-Y."/>
        </authorList>
    </citation>
    <scope>NUCLEOTIDE SEQUENCE [LARGE SCALE GENOMIC DNA]</scope>
    <source>
        <strain evidence="2">cv. SW 3</strain>
        <tissue evidence="1">Leaf</tissue>
    </source>
</reference>
<comment type="caution">
    <text evidence="1">The sequence shown here is derived from an EMBL/GenBank/DDBJ whole genome shotgun (WGS) entry which is preliminary data.</text>
</comment>
<dbReference type="AlphaFoldDB" id="A0A5A7U6G2"/>
<dbReference type="Proteomes" id="UP000321393">
    <property type="component" value="Unassembled WGS sequence"/>
</dbReference>
<dbReference type="Pfam" id="PF14559">
    <property type="entry name" value="TPR_19"/>
    <property type="match status" value="1"/>
</dbReference>
<dbReference type="InterPro" id="IPR011990">
    <property type="entry name" value="TPR-like_helical_dom_sf"/>
</dbReference>
<dbReference type="OrthoDB" id="2148490at2759"/>
<dbReference type="EMBL" id="SSTE01011267">
    <property type="protein sequence ID" value="KAA0051402.1"/>
    <property type="molecule type" value="Genomic_DNA"/>
</dbReference>
<gene>
    <name evidence="1" type="ORF">E6C27_scaffold55G001450</name>
</gene>
<proteinExistence type="predicted"/>
<name>A0A5A7U6G2_CUCMM</name>
<dbReference type="Gene3D" id="1.25.40.10">
    <property type="entry name" value="Tetratricopeptide repeat domain"/>
    <property type="match status" value="1"/>
</dbReference>
<sequence>MFSSIKGSFRIPCSTMSSLSSALFVIVVGFPDPLRSNGLLPFLQPAFPSFFRREQLTFYPTVVVPPLYCLLPFPIPLLTNLWSPLLAGPQLLAFLTVSTCPLVFLPSQLTLQHPAVRSKLGLPSRDAPVGNANVRETNNPGKIPLETPTKWKKVSVEKLSPKELLALSVQLLSKGQKERAIPLLRQALNKDPEYVRALVVMGQTLLQNAQPAEATVYLERAISKLHCVVERKEAPHMALSPDVSSTLIAKEAIEDYRVRNKGMGFGIGFEKAYDNVDWNILVKVLATKGFGYKWCMWMWGCLRNVSFSFLANEAEEDLGHILWHCDFATSVWEFFKTFAYMAVQKNNPTKKMDSLYKKVVQLYKIMSINQQERSVLGHDDEKAQKVDFVTLLEDFLPSTLVFFSDVIPSP</sequence>
<accession>A0A5A7U6G2</accession>
<dbReference type="SUPFAM" id="SSF48452">
    <property type="entry name" value="TPR-like"/>
    <property type="match status" value="1"/>
</dbReference>
<protein>
    <submittedName>
        <fullName evidence="1">ALBINO3-like protein 2</fullName>
    </submittedName>
</protein>
<organism evidence="1 2">
    <name type="scientific">Cucumis melo var. makuwa</name>
    <name type="common">Oriental melon</name>
    <dbReference type="NCBI Taxonomy" id="1194695"/>
    <lineage>
        <taxon>Eukaryota</taxon>
        <taxon>Viridiplantae</taxon>
        <taxon>Streptophyta</taxon>
        <taxon>Embryophyta</taxon>
        <taxon>Tracheophyta</taxon>
        <taxon>Spermatophyta</taxon>
        <taxon>Magnoliopsida</taxon>
        <taxon>eudicotyledons</taxon>
        <taxon>Gunneridae</taxon>
        <taxon>Pentapetalae</taxon>
        <taxon>rosids</taxon>
        <taxon>fabids</taxon>
        <taxon>Cucurbitales</taxon>
        <taxon>Cucurbitaceae</taxon>
        <taxon>Benincaseae</taxon>
        <taxon>Cucumis</taxon>
    </lineage>
</organism>
<dbReference type="STRING" id="1194695.A0A5A7U6G2"/>
<evidence type="ECO:0000313" key="2">
    <source>
        <dbReference type="Proteomes" id="UP000321393"/>
    </source>
</evidence>
<evidence type="ECO:0000313" key="1">
    <source>
        <dbReference type="EMBL" id="KAA0051402.1"/>
    </source>
</evidence>